<feature type="chain" id="PRO_5046754582" evidence="1">
    <location>
        <begin position="36"/>
        <end position="228"/>
    </location>
</feature>
<dbReference type="Pfam" id="PF01042">
    <property type="entry name" value="Ribonuc_L-PSP"/>
    <property type="match status" value="1"/>
</dbReference>
<dbReference type="PANTHER" id="PTHR11803">
    <property type="entry name" value="2-IMINOBUTANOATE/2-IMINOPROPANOATE DEAMINASE RIDA"/>
    <property type="match status" value="1"/>
</dbReference>
<evidence type="ECO:0000313" key="2">
    <source>
        <dbReference type="EMBL" id="MFD1522156.1"/>
    </source>
</evidence>
<evidence type="ECO:0000313" key="3">
    <source>
        <dbReference type="Proteomes" id="UP001597114"/>
    </source>
</evidence>
<feature type="signal peptide" evidence="1">
    <location>
        <begin position="1"/>
        <end position="35"/>
    </location>
</feature>
<dbReference type="PANTHER" id="PTHR11803:SF59">
    <property type="entry name" value="ENDORIBONUCLEASE"/>
    <property type="match status" value="1"/>
</dbReference>
<sequence>MPTPPHQGTPHLRALATGAAVLALAAAGCSTGTSAAAPAPPAAVSQAVLEPGQDNPMIAQGVALGAGAAFYKTSGLGPKQMNAAAAEGTPESFIDTDQFAGGVLPAGVTLTEAQGMNVLRNIRENLEAQGLTLENVTTMRVFLDNAPGSDRADYAGWNRAYRQFFANTNLSSGDTELVPLGSAAPAAPLVRNPARPSRFALEVQSLPVAGWLVEVEVDAVFPAGSGPR</sequence>
<reference evidence="3" key="1">
    <citation type="journal article" date="2019" name="Int. J. Syst. Evol. Microbiol.">
        <title>The Global Catalogue of Microorganisms (GCM) 10K type strain sequencing project: providing services to taxonomists for standard genome sequencing and annotation.</title>
        <authorList>
            <consortium name="The Broad Institute Genomics Platform"/>
            <consortium name="The Broad Institute Genome Sequencing Center for Infectious Disease"/>
            <person name="Wu L."/>
            <person name="Ma J."/>
        </authorList>
    </citation>
    <scope>NUCLEOTIDE SEQUENCE [LARGE SCALE GENOMIC DNA]</scope>
    <source>
        <strain evidence="3">CCM 7043</strain>
    </source>
</reference>
<dbReference type="RefSeq" id="WP_344730074.1">
    <property type="nucleotide sequence ID" value="NZ_BAAAUS010000064.1"/>
</dbReference>
<accession>A0ABW4F3P9</accession>
<keyword evidence="1" id="KW-0732">Signal</keyword>
<evidence type="ECO:0000256" key="1">
    <source>
        <dbReference type="SAM" id="SignalP"/>
    </source>
</evidence>
<dbReference type="SUPFAM" id="SSF55298">
    <property type="entry name" value="YjgF-like"/>
    <property type="match status" value="1"/>
</dbReference>
<proteinExistence type="predicted"/>
<gene>
    <name evidence="2" type="ORF">ACFSJD_31985</name>
</gene>
<dbReference type="InterPro" id="IPR035959">
    <property type="entry name" value="RutC-like_sf"/>
</dbReference>
<keyword evidence="2" id="KW-0378">Hydrolase</keyword>
<protein>
    <submittedName>
        <fullName evidence="2">Rid family hydrolase</fullName>
    </submittedName>
</protein>
<dbReference type="EMBL" id="JBHUCO010000044">
    <property type="protein sequence ID" value="MFD1522156.1"/>
    <property type="molecule type" value="Genomic_DNA"/>
</dbReference>
<organism evidence="2 3">
    <name type="scientific">Pseudonocardia yunnanensis</name>
    <dbReference type="NCBI Taxonomy" id="58107"/>
    <lineage>
        <taxon>Bacteria</taxon>
        <taxon>Bacillati</taxon>
        <taxon>Actinomycetota</taxon>
        <taxon>Actinomycetes</taxon>
        <taxon>Pseudonocardiales</taxon>
        <taxon>Pseudonocardiaceae</taxon>
        <taxon>Pseudonocardia</taxon>
    </lineage>
</organism>
<dbReference type="InterPro" id="IPR006175">
    <property type="entry name" value="YjgF/YER057c/UK114"/>
</dbReference>
<dbReference type="Proteomes" id="UP001597114">
    <property type="component" value="Unassembled WGS sequence"/>
</dbReference>
<dbReference type="GO" id="GO:0016787">
    <property type="term" value="F:hydrolase activity"/>
    <property type="evidence" value="ECO:0007669"/>
    <property type="project" value="UniProtKB-KW"/>
</dbReference>
<name>A0ABW4F3P9_9PSEU</name>
<comment type="caution">
    <text evidence="2">The sequence shown here is derived from an EMBL/GenBank/DDBJ whole genome shotgun (WGS) entry which is preliminary data.</text>
</comment>
<keyword evidence="3" id="KW-1185">Reference proteome</keyword>
<dbReference type="Gene3D" id="3.30.1330.40">
    <property type="entry name" value="RutC-like"/>
    <property type="match status" value="1"/>
</dbReference>